<name>A0A9E7ESI7_9LILI</name>
<keyword evidence="1" id="KW-0812">Transmembrane</keyword>
<proteinExistence type="predicted"/>
<organism evidence="2 3">
    <name type="scientific">Musa troglodytarum</name>
    <name type="common">fe'i banana</name>
    <dbReference type="NCBI Taxonomy" id="320322"/>
    <lineage>
        <taxon>Eukaryota</taxon>
        <taxon>Viridiplantae</taxon>
        <taxon>Streptophyta</taxon>
        <taxon>Embryophyta</taxon>
        <taxon>Tracheophyta</taxon>
        <taxon>Spermatophyta</taxon>
        <taxon>Magnoliopsida</taxon>
        <taxon>Liliopsida</taxon>
        <taxon>Zingiberales</taxon>
        <taxon>Musaceae</taxon>
        <taxon>Musa</taxon>
    </lineage>
</organism>
<dbReference type="Proteomes" id="UP001055439">
    <property type="component" value="Chromosome 10"/>
</dbReference>
<dbReference type="OrthoDB" id="1936751at2759"/>
<keyword evidence="3" id="KW-1185">Reference proteome</keyword>
<evidence type="ECO:0000256" key="1">
    <source>
        <dbReference type="SAM" id="Phobius"/>
    </source>
</evidence>
<keyword evidence="1" id="KW-1133">Transmembrane helix</keyword>
<evidence type="ECO:0000313" key="2">
    <source>
        <dbReference type="EMBL" id="URD83224.1"/>
    </source>
</evidence>
<dbReference type="PANTHER" id="PTHR34781:SF2">
    <property type="entry name" value="TRANSMEMBRANE PROTEIN"/>
    <property type="match status" value="1"/>
</dbReference>
<protein>
    <submittedName>
        <fullName evidence="2">Uncharacterized protein</fullName>
    </submittedName>
</protein>
<keyword evidence="1" id="KW-0472">Membrane</keyword>
<sequence>MSDDRPSRVFYELVGLLLRGPQPRLPAARTVAENVAGGIRLNLGASLVLMLCGSVAFILMPWVVGLLIVSYLVRLVPNLSDLGRAVLRHSSGPSSPKEMLVEFF</sequence>
<dbReference type="PANTHER" id="PTHR34781">
    <property type="entry name" value="TRANSMEMBRANE PROTEIN"/>
    <property type="match status" value="1"/>
</dbReference>
<dbReference type="EMBL" id="CP097503">
    <property type="protein sequence ID" value="URD83224.1"/>
    <property type="molecule type" value="Genomic_DNA"/>
</dbReference>
<feature type="transmembrane region" description="Helical" evidence="1">
    <location>
        <begin position="47"/>
        <end position="73"/>
    </location>
</feature>
<reference evidence="2" key="1">
    <citation type="submission" date="2022-05" db="EMBL/GenBank/DDBJ databases">
        <title>The Musa troglodytarum L. genome provides insights into the mechanism of non-climacteric behaviour and enrichment of carotenoids.</title>
        <authorList>
            <person name="Wang J."/>
        </authorList>
    </citation>
    <scope>NUCLEOTIDE SEQUENCE</scope>
    <source>
        <tissue evidence="2">Leaf</tissue>
    </source>
</reference>
<evidence type="ECO:0000313" key="3">
    <source>
        <dbReference type="Proteomes" id="UP001055439"/>
    </source>
</evidence>
<gene>
    <name evidence="2" type="ORF">MUK42_05945</name>
</gene>
<dbReference type="AlphaFoldDB" id="A0A9E7ESI7"/>
<accession>A0A9E7ESI7</accession>